<protein>
    <submittedName>
        <fullName evidence="1">Uncharacterized protein</fullName>
    </submittedName>
</protein>
<dbReference type="AlphaFoldDB" id="W4K627"/>
<accession>W4K627</accession>
<proteinExistence type="predicted"/>
<evidence type="ECO:0000313" key="1">
    <source>
        <dbReference type="EMBL" id="ETW80775.1"/>
    </source>
</evidence>
<dbReference type="GeneID" id="20666504"/>
<name>W4K627_HETIT</name>
<dbReference type="KEGG" id="hir:HETIRDRAFT_115944"/>
<dbReference type="HOGENOM" id="CLU_1390407_0_0_1"/>
<organism evidence="1 2">
    <name type="scientific">Heterobasidion irregulare (strain TC 32-1)</name>
    <dbReference type="NCBI Taxonomy" id="747525"/>
    <lineage>
        <taxon>Eukaryota</taxon>
        <taxon>Fungi</taxon>
        <taxon>Dikarya</taxon>
        <taxon>Basidiomycota</taxon>
        <taxon>Agaricomycotina</taxon>
        <taxon>Agaricomycetes</taxon>
        <taxon>Russulales</taxon>
        <taxon>Bondarzewiaceae</taxon>
        <taxon>Heterobasidion</taxon>
        <taxon>Heterobasidion annosum species complex</taxon>
    </lineage>
</organism>
<sequence length="196" mass="21328">MWPFDNAIGAGIVPQYSNVQNVILLGKMGESFDEGWLVIGNNLDEGAPATENILEDPVGEGGAGLVAEHAELRIVQYQASTLNERPPESFHDEDASGKEALVRDVVVGQGGDEHVPALGSEGGIWEALGRYRTALDEYRRCRLAPKTVGPHPTNRNPPKDVRQHLSVYEIGASLPLQPMSSNPYGHLTYLLIFLDC</sequence>
<reference evidence="1 2" key="1">
    <citation type="journal article" date="2012" name="New Phytol.">
        <title>Insight into trade-off between wood decay and parasitism from the genome of a fungal forest pathogen.</title>
        <authorList>
            <person name="Olson A."/>
            <person name="Aerts A."/>
            <person name="Asiegbu F."/>
            <person name="Belbahri L."/>
            <person name="Bouzid O."/>
            <person name="Broberg A."/>
            <person name="Canback B."/>
            <person name="Coutinho P.M."/>
            <person name="Cullen D."/>
            <person name="Dalman K."/>
            <person name="Deflorio G."/>
            <person name="van Diepen L.T."/>
            <person name="Dunand C."/>
            <person name="Duplessis S."/>
            <person name="Durling M."/>
            <person name="Gonthier P."/>
            <person name="Grimwood J."/>
            <person name="Fossdal C.G."/>
            <person name="Hansson D."/>
            <person name="Henrissat B."/>
            <person name="Hietala A."/>
            <person name="Himmelstrand K."/>
            <person name="Hoffmeister D."/>
            <person name="Hogberg N."/>
            <person name="James T.Y."/>
            <person name="Karlsson M."/>
            <person name="Kohler A."/>
            <person name="Kues U."/>
            <person name="Lee Y.H."/>
            <person name="Lin Y.C."/>
            <person name="Lind M."/>
            <person name="Lindquist E."/>
            <person name="Lombard V."/>
            <person name="Lucas S."/>
            <person name="Lunden K."/>
            <person name="Morin E."/>
            <person name="Murat C."/>
            <person name="Park J."/>
            <person name="Raffaello T."/>
            <person name="Rouze P."/>
            <person name="Salamov A."/>
            <person name="Schmutz J."/>
            <person name="Solheim H."/>
            <person name="Stahlberg J."/>
            <person name="Velez H."/>
            <person name="de Vries R.P."/>
            <person name="Wiebenga A."/>
            <person name="Woodward S."/>
            <person name="Yakovlev I."/>
            <person name="Garbelotto M."/>
            <person name="Martin F."/>
            <person name="Grigoriev I.V."/>
            <person name="Stenlid J."/>
        </authorList>
    </citation>
    <scope>NUCLEOTIDE SEQUENCE [LARGE SCALE GENOMIC DNA]</scope>
    <source>
        <strain evidence="1 2">TC 32-1</strain>
    </source>
</reference>
<dbReference type="EMBL" id="KI925459">
    <property type="protein sequence ID" value="ETW80775.1"/>
    <property type="molecule type" value="Genomic_DNA"/>
</dbReference>
<dbReference type="Proteomes" id="UP000030671">
    <property type="component" value="Unassembled WGS sequence"/>
</dbReference>
<evidence type="ECO:0000313" key="2">
    <source>
        <dbReference type="Proteomes" id="UP000030671"/>
    </source>
</evidence>
<keyword evidence="2" id="KW-1185">Reference proteome</keyword>
<gene>
    <name evidence="1" type="ORF">HETIRDRAFT_115944</name>
</gene>
<dbReference type="InParanoid" id="W4K627"/>
<dbReference type="RefSeq" id="XP_009547481.1">
    <property type="nucleotide sequence ID" value="XM_009549186.1"/>
</dbReference>